<comment type="caution">
    <text evidence="1">The sequence shown here is derived from an EMBL/GenBank/DDBJ whole genome shotgun (WGS) entry which is preliminary data.</text>
</comment>
<accession>A0A5N6NSR1</accession>
<keyword evidence="2" id="KW-1185">Reference proteome</keyword>
<gene>
    <name evidence="1" type="ORF">E3N88_17758</name>
</gene>
<name>A0A5N6NSR1_9ASTR</name>
<proteinExistence type="predicted"/>
<evidence type="ECO:0000313" key="2">
    <source>
        <dbReference type="Proteomes" id="UP000326396"/>
    </source>
</evidence>
<protein>
    <submittedName>
        <fullName evidence="1">Uncharacterized protein</fullName>
    </submittedName>
</protein>
<evidence type="ECO:0000313" key="1">
    <source>
        <dbReference type="EMBL" id="KAD5317812.1"/>
    </source>
</evidence>
<reference evidence="1 2" key="1">
    <citation type="submission" date="2019-05" db="EMBL/GenBank/DDBJ databases">
        <title>Mikania micrantha, genome provides insights into the molecular mechanism of rapid growth.</title>
        <authorList>
            <person name="Liu B."/>
        </authorList>
    </citation>
    <scope>NUCLEOTIDE SEQUENCE [LARGE SCALE GENOMIC DNA]</scope>
    <source>
        <strain evidence="1">NLD-2019</strain>
        <tissue evidence="1">Leaf</tissue>
    </source>
</reference>
<dbReference type="AlphaFoldDB" id="A0A5N6NSR1"/>
<organism evidence="1 2">
    <name type="scientific">Mikania micrantha</name>
    <name type="common">bitter vine</name>
    <dbReference type="NCBI Taxonomy" id="192012"/>
    <lineage>
        <taxon>Eukaryota</taxon>
        <taxon>Viridiplantae</taxon>
        <taxon>Streptophyta</taxon>
        <taxon>Embryophyta</taxon>
        <taxon>Tracheophyta</taxon>
        <taxon>Spermatophyta</taxon>
        <taxon>Magnoliopsida</taxon>
        <taxon>eudicotyledons</taxon>
        <taxon>Gunneridae</taxon>
        <taxon>Pentapetalae</taxon>
        <taxon>asterids</taxon>
        <taxon>campanulids</taxon>
        <taxon>Asterales</taxon>
        <taxon>Asteraceae</taxon>
        <taxon>Asteroideae</taxon>
        <taxon>Heliantheae alliance</taxon>
        <taxon>Eupatorieae</taxon>
        <taxon>Mikania</taxon>
    </lineage>
</organism>
<dbReference type="Proteomes" id="UP000326396">
    <property type="component" value="Linkage Group LG17"/>
</dbReference>
<sequence>MIDHKLYFVKHSQSWSNEINSPSIFAADVKSVSIGETEQSEEEEEEGEENVKGRHWSCDWLRLKVHEEDDQWKITSMMVVMYSHEANAVS</sequence>
<dbReference type="EMBL" id="SZYD01000009">
    <property type="protein sequence ID" value="KAD5317812.1"/>
    <property type="molecule type" value="Genomic_DNA"/>
</dbReference>